<reference evidence="19 20" key="2">
    <citation type="journal article" date="2011" name="PLoS Genet.">
        <title>Caenorhabditis briggsae recombinant inbred line genotypes reveal inter-strain incompatibility and the evolution of recombination.</title>
        <authorList>
            <person name="Ross J.A."/>
            <person name="Koboldt D.C."/>
            <person name="Staisch J.E."/>
            <person name="Chamberlin H.M."/>
            <person name="Gupta B.P."/>
            <person name="Miller R.D."/>
            <person name="Baird S.E."/>
            <person name="Haag E.S."/>
        </authorList>
    </citation>
    <scope>NUCLEOTIDE SEQUENCE [LARGE SCALE GENOMIC DNA]</scope>
    <source>
        <strain evidence="19 20">AF16</strain>
    </source>
</reference>
<dbReference type="FunFam" id="3.30.200.20:FF:000586">
    <property type="entry name" value="Receptor protein-tyrosine kinase"/>
    <property type="match status" value="1"/>
</dbReference>
<keyword evidence="20" id="KW-1185">Reference proteome</keyword>
<keyword evidence="7 15" id="KW-0472">Membrane</keyword>
<dbReference type="PROSITE" id="PS50835">
    <property type="entry name" value="IG_LIKE"/>
    <property type="match status" value="2"/>
</dbReference>
<dbReference type="InterPro" id="IPR011009">
    <property type="entry name" value="Kinase-like_dom_sf"/>
</dbReference>
<dbReference type="InterPro" id="IPR001245">
    <property type="entry name" value="Ser-Thr/Tyr_kinase_cat_dom"/>
</dbReference>
<evidence type="ECO:0000256" key="5">
    <source>
        <dbReference type="ARBA" id="ARBA00022840"/>
    </source>
</evidence>
<evidence type="ECO:0000256" key="7">
    <source>
        <dbReference type="ARBA" id="ARBA00023136"/>
    </source>
</evidence>
<organism evidence="19 20">
    <name type="scientific">Caenorhabditis briggsae</name>
    <dbReference type="NCBI Taxonomy" id="6238"/>
    <lineage>
        <taxon>Eukaryota</taxon>
        <taxon>Metazoa</taxon>
        <taxon>Ecdysozoa</taxon>
        <taxon>Nematoda</taxon>
        <taxon>Chromadorea</taxon>
        <taxon>Rhabditida</taxon>
        <taxon>Rhabditina</taxon>
        <taxon>Rhabditomorpha</taxon>
        <taxon>Rhabditoidea</taxon>
        <taxon>Rhabditidae</taxon>
        <taxon>Peloderinae</taxon>
        <taxon>Caenorhabditis</taxon>
    </lineage>
</organism>
<dbReference type="eggNOG" id="KOG0200">
    <property type="taxonomic scope" value="Eukaryota"/>
</dbReference>
<dbReference type="PROSITE" id="PS50011">
    <property type="entry name" value="PROTEIN_KINASE_DOM"/>
    <property type="match status" value="1"/>
</dbReference>
<keyword evidence="2" id="KW-1003">Cell membrane</keyword>
<evidence type="ECO:0000256" key="4">
    <source>
        <dbReference type="ARBA" id="ARBA00022741"/>
    </source>
</evidence>
<evidence type="ECO:0000259" key="18">
    <source>
        <dbReference type="PROSITE" id="PS50835"/>
    </source>
</evidence>
<keyword evidence="5 11" id="KW-0067">ATP-binding</keyword>
<dbReference type="WormBase" id="CBG17536">
    <property type="protein sequence ID" value="CBP49906"/>
    <property type="gene ID" value="WBGene00037135"/>
    <property type="gene designation" value="Cbr-ver-3"/>
</dbReference>
<dbReference type="EMBL" id="HE600959">
    <property type="protein sequence ID" value="CAP35166.2"/>
    <property type="molecule type" value="Genomic_DNA"/>
</dbReference>
<keyword evidence="12" id="KW-0479">Metal-binding</keyword>
<feature type="binding site" evidence="12">
    <location>
        <position position="1069"/>
    </location>
    <ligand>
        <name>Mg(2+)</name>
        <dbReference type="ChEBI" id="CHEBI:18420"/>
    </ligand>
</feature>
<dbReference type="InParanoid" id="A8XR69"/>
<feature type="binding site" evidence="11">
    <location>
        <begin position="861"/>
        <end position="868"/>
    </location>
    <ligand>
        <name>ATP</name>
        <dbReference type="ChEBI" id="CHEBI:30616"/>
    </ligand>
</feature>
<evidence type="ECO:0000256" key="11">
    <source>
        <dbReference type="PIRSR" id="PIRSR000615-2"/>
    </source>
</evidence>
<dbReference type="Gene3D" id="2.60.40.10">
    <property type="entry name" value="Immunoglobulins"/>
    <property type="match status" value="3"/>
</dbReference>
<feature type="transmembrane region" description="Helical" evidence="15">
    <location>
        <begin position="774"/>
        <end position="795"/>
    </location>
</feature>
<dbReference type="STRING" id="6238.A8XR69"/>
<feature type="signal peptide" evidence="16">
    <location>
        <begin position="1"/>
        <end position="18"/>
    </location>
</feature>
<evidence type="ECO:0000256" key="6">
    <source>
        <dbReference type="ARBA" id="ARBA00022989"/>
    </source>
</evidence>
<dbReference type="InterPro" id="IPR007110">
    <property type="entry name" value="Ig-like_dom"/>
</dbReference>
<comment type="subcellular location">
    <subcellularLocation>
        <location evidence="1">Cell membrane</location>
        <topology evidence="1">Single-pass membrane protein</topology>
    </subcellularLocation>
</comment>
<dbReference type="GO" id="GO:0046872">
    <property type="term" value="F:metal ion binding"/>
    <property type="evidence" value="ECO:0007669"/>
    <property type="project" value="UniProtKB-KW"/>
</dbReference>
<dbReference type="GO" id="GO:0005524">
    <property type="term" value="F:ATP binding"/>
    <property type="evidence" value="ECO:0007669"/>
    <property type="project" value="UniProtKB-UniRule"/>
</dbReference>
<dbReference type="GO" id="GO:0005886">
    <property type="term" value="C:plasma membrane"/>
    <property type="evidence" value="ECO:0000318"/>
    <property type="project" value="GO_Central"/>
</dbReference>
<evidence type="ECO:0000256" key="12">
    <source>
        <dbReference type="PIRSR" id="PIRSR000615-3"/>
    </source>
</evidence>
<reference evidence="19 20" key="1">
    <citation type="journal article" date="2003" name="PLoS Biol.">
        <title>The genome sequence of Caenorhabditis briggsae: a platform for comparative genomics.</title>
        <authorList>
            <person name="Stein L.D."/>
            <person name="Bao Z."/>
            <person name="Blasiar D."/>
            <person name="Blumenthal T."/>
            <person name="Brent M.R."/>
            <person name="Chen N."/>
            <person name="Chinwalla A."/>
            <person name="Clarke L."/>
            <person name="Clee C."/>
            <person name="Coghlan A."/>
            <person name="Coulson A."/>
            <person name="D'Eustachio P."/>
            <person name="Fitch D.H."/>
            <person name="Fulton L.A."/>
            <person name="Fulton R.E."/>
            <person name="Griffiths-Jones S."/>
            <person name="Harris T.W."/>
            <person name="Hillier L.W."/>
            <person name="Kamath R."/>
            <person name="Kuwabara P.E."/>
            <person name="Mardis E.R."/>
            <person name="Marra M.A."/>
            <person name="Miner T.L."/>
            <person name="Minx P."/>
            <person name="Mullikin J.C."/>
            <person name="Plumb R.W."/>
            <person name="Rogers J."/>
            <person name="Schein J.E."/>
            <person name="Sohrmann M."/>
            <person name="Spieth J."/>
            <person name="Stajich J.E."/>
            <person name="Wei C."/>
            <person name="Willey D."/>
            <person name="Wilson R.K."/>
            <person name="Durbin R."/>
            <person name="Waterston R.H."/>
        </authorList>
    </citation>
    <scope>NUCLEOTIDE SEQUENCE [LARGE SCALE GENOMIC DNA]</scope>
    <source>
        <strain evidence="19 20">AF16</strain>
    </source>
</reference>
<dbReference type="PANTHER" id="PTHR24416">
    <property type="entry name" value="TYROSINE-PROTEIN KINASE RECEPTOR"/>
    <property type="match status" value="1"/>
</dbReference>
<dbReference type="GO" id="GO:0045138">
    <property type="term" value="P:nematode male tail tip morphogenesis"/>
    <property type="evidence" value="ECO:0007669"/>
    <property type="project" value="UniProtKB-ARBA"/>
</dbReference>
<dbReference type="Proteomes" id="UP000008549">
    <property type="component" value="Unassembled WGS sequence"/>
</dbReference>
<dbReference type="HOGENOM" id="CLU_260533_0_0_1"/>
<keyword evidence="9" id="KW-0325">Glycoprotein</keyword>
<dbReference type="PROSITE" id="PS00107">
    <property type="entry name" value="PROTEIN_KINASE_ATP"/>
    <property type="match status" value="1"/>
</dbReference>
<dbReference type="InterPro" id="IPR000719">
    <property type="entry name" value="Prot_kinase_dom"/>
</dbReference>
<dbReference type="InterPro" id="IPR017441">
    <property type="entry name" value="Protein_kinase_ATP_BS"/>
</dbReference>
<dbReference type="Pfam" id="PF13927">
    <property type="entry name" value="Ig_3"/>
    <property type="match status" value="2"/>
</dbReference>
<dbReference type="CDD" id="cd00096">
    <property type="entry name" value="Ig"/>
    <property type="match status" value="2"/>
</dbReference>
<dbReference type="OMA" id="KIMCAIG"/>
<dbReference type="InterPro" id="IPR036179">
    <property type="entry name" value="Ig-like_dom_sf"/>
</dbReference>
<evidence type="ECO:0000256" key="8">
    <source>
        <dbReference type="ARBA" id="ARBA00023157"/>
    </source>
</evidence>
<dbReference type="InterPro" id="IPR050122">
    <property type="entry name" value="RTK"/>
</dbReference>
<name>A8XR69_CAEBR</name>
<keyword evidence="4 11" id="KW-0547">Nucleotide-binding</keyword>
<dbReference type="SUPFAM" id="SSF56112">
    <property type="entry name" value="Protein kinase-like (PK-like)"/>
    <property type="match status" value="1"/>
</dbReference>
<feature type="binding site" evidence="11">
    <location>
        <begin position="944"/>
        <end position="950"/>
    </location>
    <ligand>
        <name>ATP</name>
        <dbReference type="ChEBI" id="CHEBI:30616"/>
    </ligand>
</feature>
<keyword evidence="3 15" id="KW-0812">Transmembrane</keyword>
<keyword evidence="16" id="KW-0732">Signal</keyword>
<evidence type="ECO:0000256" key="9">
    <source>
        <dbReference type="ARBA" id="ARBA00023180"/>
    </source>
</evidence>
<dbReference type="GO" id="GO:0043235">
    <property type="term" value="C:receptor complex"/>
    <property type="evidence" value="ECO:0000318"/>
    <property type="project" value="GO_Central"/>
</dbReference>
<dbReference type="PIRSF" id="PIRSF000615">
    <property type="entry name" value="TyrPK_CSF1-R"/>
    <property type="match status" value="1"/>
</dbReference>
<evidence type="ECO:0000313" key="20">
    <source>
        <dbReference type="Proteomes" id="UP000008549"/>
    </source>
</evidence>
<evidence type="ECO:0000256" key="10">
    <source>
        <dbReference type="ARBA" id="ARBA00023319"/>
    </source>
</evidence>
<dbReference type="InterPro" id="IPR003599">
    <property type="entry name" value="Ig_sub"/>
</dbReference>
<keyword evidence="6 15" id="KW-1133">Transmembrane helix</keyword>
<dbReference type="InterPro" id="IPR003598">
    <property type="entry name" value="Ig_sub2"/>
</dbReference>
<evidence type="ECO:0000256" key="3">
    <source>
        <dbReference type="ARBA" id="ARBA00022692"/>
    </source>
</evidence>
<gene>
    <name evidence="21" type="primary">ver-3</name>
    <name evidence="19" type="synonym">Cbr-ver-3</name>
    <name evidence="21" type="ORF">CBG17536</name>
    <name evidence="19" type="ORF">CBG_17536</name>
</gene>
<dbReference type="FunFam" id="2.60.40.10:FF:002521">
    <property type="entry name" value="Fibroblast growth factor receptor"/>
    <property type="match status" value="1"/>
</dbReference>
<evidence type="ECO:0000313" key="21">
    <source>
        <dbReference type="WormBase" id="CBG17536"/>
    </source>
</evidence>
<sequence length="1313" mass="150792">MRVLLGVLYLVTANFAYQAPTIDVEEHLVQKHASIGRFIELKEHDTLILKCHGRFGMFSPSQNCSNTLFFSDDLTFKFPSMDGHFGFDPIAFQNRVEEEIDDGFGDTVLTITDVRESDTGTYSCVSEEHSSLNDTIHVFVHGAQVFLPLTSVMFRYTEGDDIIVPCKTTKFVEKNDIELYANDALIKSASKNFDQRVGYQITKKLYDMKSIDVVTFTCKHKNEPKQEVDYTISVKENDDLDNDFKFYWDKGFDWPHVGYNYSQTCHLVHNGTKEFAPFYHELHIECDECSNTMGSHVFVERHRLSGNQISTTFRIEHLELEDTATYKCVWNFDKKLFKTIDYELHVAPTRPQIKLIERSPQILRVKEVKQTSLSAKFAVYPLDGESYTATWSRTYNSSIKVGPQSETIITDELRTVSAKNFGNGVFSETLDLKSGAMTTSMSGTYRLSISHMNTSQSVQWEVAIENEQPDVQITVREPSSFIVFNQQFYPPDTHLHIDCVSISIPPADVTFERKNRESGDFEEIDRELLMSVGGNFERGFIWNTTLYDDTELRCTSTRNGNKYTAIKSIIVADEAFTVFSAIEKSDKATSLELPNVIYEGDNVKLTCVVPNGAADWNVSWRFKNNDLESSDTEVKGHSKLVVLDLKDITPSSSGKYQCVVKKGESEEFQEIVLKVESISKPYHTDAESRSTVTVNYDETFVIDCGMTGNPLPDVKWFKDGHPYTSGDMEGSILKVSRARAEDDGQFQCLAVNRAGLTSNFIEVQVDNVPERSSFFYWFLTILVLAAIILICYLFYKLRANKKITKQKDIQLNMLYLMKQNDPGPLPENLKLLPIEERADYLRYPEEFEIARENLEICEKIGSGMFGFVNKGYLSMADPKSQIEYKTRLPVAIKSTKKSFDMELQTMLFEELKIMCAIEKHPNVISLIGAVTTNMRKGEFYLVTEYADNGDLLNYLRKHRETFHNTLIDMGEPVIDENYLVPNSIKKKKYLFDDQQTESTRLLPSGDHLSTSDLLSFALQIANGMEFLAAVPVRILIILTSSNSSISVCPSRFSCTKCIVTSSKICRIADFGLAKRYTDKNYYRYDPFKFPTNNLNKNVSESKMANKLLFPSVGWLRSLYKRINSLKRLMFGRMVSRFMKFSRWVTDRMLKSQMNNSKNFCEVECGTNNRNTVMTICKFFNTSVQLIFVKMNLKLIRYALMKNCWHKSPDVRPNFNTCVHYLKAHLKECAGEVRFFAHFIRKNFAVCNSYNFDFQLLNRVDGQLHLELEEQYKLEEWLMKNRPDIQGGTFTRKPKNNEEEEAPTERYLIVESST</sequence>
<feature type="domain" description="Ig-like" evidence="18">
    <location>
        <begin position="681"/>
        <end position="764"/>
    </location>
</feature>
<dbReference type="SMART" id="SM00408">
    <property type="entry name" value="IGc2"/>
    <property type="match status" value="3"/>
</dbReference>
<accession>A8XR69</accession>
<evidence type="ECO:0000256" key="2">
    <source>
        <dbReference type="ARBA" id="ARBA00022475"/>
    </source>
</evidence>
<feature type="binding site" evidence="11 13">
    <location>
        <position position="893"/>
    </location>
    <ligand>
        <name>ATP</name>
        <dbReference type="ChEBI" id="CHEBI:30616"/>
    </ligand>
</feature>
<protein>
    <submittedName>
        <fullName evidence="19">Protein CBR-VER-3</fullName>
    </submittedName>
</protein>
<dbReference type="Gene3D" id="3.30.200.20">
    <property type="entry name" value="Phosphorylase Kinase, domain 1"/>
    <property type="match status" value="1"/>
</dbReference>
<dbReference type="SMART" id="SM00409">
    <property type="entry name" value="IG"/>
    <property type="match status" value="4"/>
</dbReference>
<dbReference type="GO" id="GO:0004714">
    <property type="term" value="F:transmembrane receptor protein tyrosine kinase activity"/>
    <property type="evidence" value="ECO:0000318"/>
    <property type="project" value="GO_Central"/>
</dbReference>
<evidence type="ECO:0000256" key="14">
    <source>
        <dbReference type="SAM" id="MobiDB-lite"/>
    </source>
</evidence>
<feature type="region of interest" description="Disordered" evidence="14">
    <location>
        <begin position="1287"/>
        <end position="1313"/>
    </location>
</feature>
<evidence type="ECO:0000256" key="16">
    <source>
        <dbReference type="SAM" id="SignalP"/>
    </source>
</evidence>
<dbReference type="Gene3D" id="1.10.510.10">
    <property type="entry name" value="Transferase(Phosphotransferase) domain 1"/>
    <property type="match status" value="1"/>
</dbReference>
<feature type="chain" id="PRO_5002733587" evidence="16">
    <location>
        <begin position="19"/>
        <end position="1313"/>
    </location>
</feature>
<keyword evidence="8" id="KW-1015">Disulfide bond</keyword>
<dbReference type="PANTHER" id="PTHR24416:SF602">
    <property type="entry name" value="PROTEIN VER-1-RELATED"/>
    <property type="match status" value="1"/>
</dbReference>
<dbReference type="SUPFAM" id="SSF48726">
    <property type="entry name" value="Immunoglobulin"/>
    <property type="match status" value="3"/>
</dbReference>
<proteinExistence type="predicted"/>
<dbReference type="FunCoup" id="A8XR69">
    <property type="interactions" value="1885"/>
</dbReference>
<dbReference type="Pfam" id="PF07714">
    <property type="entry name" value="PK_Tyr_Ser-Thr"/>
    <property type="match status" value="1"/>
</dbReference>
<feature type="domain" description="Protein kinase" evidence="17">
    <location>
        <begin position="854"/>
        <end position="1225"/>
    </location>
</feature>
<evidence type="ECO:0000313" key="19">
    <source>
        <dbReference type="EMBL" id="CAP35166.2"/>
    </source>
</evidence>
<dbReference type="InterPro" id="IPR013783">
    <property type="entry name" value="Ig-like_fold"/>
</dbReference>
<feature type="domain" description="Ig-like" evidence="18">
    <location>
        <begin position="599"/>
        <end position="674"/>
    </location>
</feature>
<dbReference type="GO" id="GO:0007169">
    <property type="term" value="P:cell surface receptor protein tyrosine kinase signaling pathway"/>
    <property type="evidence" value="ECO:0000318"/>
    <property type="project" value="GO_Central"/>
</dbReference>
<keyword evidence="12" id="KW-0460">Magnesium</keyword>
<evidence type="ECO:0000256" key="15">
    <source>
        <dbReference type="SAM" id="Phobius"/>
    </source>
</evidence>
<evidence type="ECO:0000259" key="17">
    <source>
        <dbReference type="PROSITE" id="PS50011"/>
    </source>
</evidence>
<keyword evidence="10" id="KW-0393">Immunoglobulin domain</keyword>
<evidence type="ECO:0000256" key="13">
    <source>
        <dbReference type="PROSITE-ProRule" id="PRU10141"/>
    </source>
</evidence>
<evidence type="ECO:0000256" key="1">
    <source>
        <dbReference type="ARBA" id="ARBA00004162"/>
    </source>
</evidence>